<dbReference type="PANTHER" id="PTHR10943:SF1">
    <property type="entry name" value="26S PROTEASOME NON-ATPASE REGULATORY SUBUNIT 2"/>
    <property type="match status" value="1"/>
</dbReference>
<reference evidence="6 7" key="1">
    <citation type="journal article" date="2018" name="Gigascience">
        <title>Genomes of trombidid mites reveal novel predicted allergens and laterally-transferred genes associated with secondary metabolism.</title>
        <authorList>
            <person name="Dong X."/>
            <person name="Chaisiri K."/>
            <person name="Xia D."/>
            <person name="Armstrong S.D."/>
            <person name="Fang Y."/>
            <person name="Donnelly M.J."/>
            <person name="Kadowaki T."/>
            <person name="McGarry J.W."/>
            <person name="Darby A.C."/>
            <person name="Makepeace B.L."/>
        </authorList>
    </citation>
    <scope>NUCLEOTIDE SEQUENCE [LARGE SCALE GENOMIC DNA]</scope>
    <source>
        <strain evidence="6">UoL-UT</strain>
    </source>
</reference>
<dbReference type="InterPro" id="IPR011989">
    <property type="entry name" value="ARM-like"/>
</dbReference>
<proteinExistence type="inferred from homology"/>
<dbReference type="GO" id="GO:0005634">
    <property type="term" value="C:nucleus"/>
    <property type="evidence" value="ECO:0007669"/>
    <property type="project" value="TreeGrafter"/>
</dbReference>
<sequence>MDPTAKKSQVPTMSKEVKPSRKVNENDLKRQIDNIIEALDGDSLEFQRKLLDSLGDLIQSSSKILSLPFLIQMLLPHVDKLKKFYRNSKDEDAKRAAADILSLLTTVSKIPETLHWRLLGSKSNNIGMWGADYVTHLIKDIQRTFDEQRNKFEKETVEVSKEIVKYALQNNSVVEGIDFLIQIESLSWIVDMVDNLKTGVAAATYIRRHAKFADSADVDAYFQISIDVYLKFDRRVEALLTALQLKKPDETLLENIYKTTNDRVTLMQMSLILGRQNKFIKGIEDKYLQKLMMNRNRHTLMEEYAKSTKDSVTKGVNKMLTGKTGKKPNEDLDTLDLEMNTNLNVMDLITTNALSNCSFSTGLDNAKQLMKELKSDVGKMAGFALYGFITLWDVNKTLEVNKELMLATDTYQKAGAVLALCTAFTGIRDEEKPFSEVFGYLRDKQESHDVKLATIIGLGIAYAGTDRKDVIQELKSVLNGEFNKEMLKQITLGATAVSIGLISIGSCQEDVYNVLFDALKRLLTLDRNIEGNVNTWLISLAIGLIFFGKEDQFEKMKALAESIANKRIYQFMSTLFTGCAFYGSGNVETAQQLLHICAEDHVPLQKSSLSKSVARKGKKGKSTSLTLGRKSSSSSLAATGSQVNMKTMMSSTATGVKSKSDDNDGMAFLRMLLGESLGTSTASKDWKNLAGLSGNGLNQAAAVIGVALIAMGENVSLKMLVRTMSHIIRECEQPAQRMAPLALALGYLSNPESGVVEILQQTVYHKSSDVACNAVLALGLVAAGTNNEKIAKFLRNLYSDKRFKRNYVGEDGVTAAKIALALLYTGKGALSLSPFTFDKQLTKEVSVAAVLVIIICCMDAPNTLLEKLAILWHYITPAICSKVLMTVDSDLKLVAMNVKVGERVDSESRLGKGFTVGNFELIATPTTVETDQKAEPTTDEISFCCPILEDIVITKKN</sequence>
<dbReference type="InterPro" id="IPR016024">
    <property type="entry name" value="ARM-type_fold"/>
</dbReference>
<gene>
    <name evidence="6" type="ORF">B4U80_02030</name>
</gene>
<dbReference type="Pfam" id="PF17781">
    <property type="entry name" value="RPN1_RPN2_N"/>
    <property type="match status" value="1"/>
</dbReference>
<evidence type="ECO:0000259" key="5">
    <source>
        <dbReference type="Pfam" id="PF17781"/>
    </source>
</evidence>
<evidence type="ECO:0000256" key="4">
    <source>
        <dbReference type="SAM" id="MobiDB-lite"/>
    </source>
</evidence>
<evidence type="ECO:0000256" key="2">
    <source>
        <dbReference type="ARBA" id="ARBA00022737"/>
    </source>
</evidence>
<organism evidence="6 7">
    <name type="scientific">Leptotrombidium deliense</name>
    <dbReference type="NCBI Taxonomy" id="299467"/>
    <lineage>
        <taxon>Eukaryota</taxon>
        <taxon>Metazoa</taxon>
        <taxon>Ecdysozoa</taxon>
        <taxon>Arthropoda</taxon>
        <taxon>Chelicerata</taxon>
        <taxon>Arachnida</taxon>
        <taxon>Acari</taxon>
        <taxon>Acariformes</taxon>
        <taxon>Trombidiformes</taxon>
        <taxon>Prostigmata</taxon>
        <taxon>Anystina</taxon>
        <taxon>Parasitengona</taxon>
        <taxon>Trombiculoidea</taxon>
        <taxon>Trombiculidae</taxon>
        <taxon>Leptotrombidium</taxon>
    </lineage>
</organism>
<dbReference type="AlphaFoldDB" id="A0A443SCG0"/>
<keyword evidence="2" id="KW-0677">Repeat</keyword>
<feature type="domain" description="RPN1 N-terminal" evidence="5">
    <location>
        <begin position="34"/>
        <end position="302"/>
    </location>
</feature>
<dbReference type="EMBL" id="NCKV01003923">
    <property type="protein sequence ID" value="RWS25238.1"/>
    <property type="molecule type" value="Genomic_DNA"/>
</dbReference>
<dbReference type="Proteomes" id="UP000288716">
    <property type="component" value="Unassembled WGS sequence"/>
</dbReference>
<feature type="compositionally biased region" description="Low complexity" evidence="4">
    <location>
        <begin position="622"/>
        <end position="639"/>
    </location>
</feature>
<dbReference type="PANTHER" id="PTHR10943">
    <property type="entry name" value="26S PROTEASOME NON-ATPASE REGULATORY SUBUNIT"/>
    <property type="match status" value="1"/>
</dbReference>
<dbReference type="InterPro" id="IPR002015">
    <property type="entry name" value="Proteasome/cyclosome_rpt"/>
</dbReference>
<dbReference type="Pfam" id="PF01851">
    <property type="entry name" value="PC_rep"/>
    <property type="match status" value="1"/>
</dbReference>
<dbReference type="GO" id="GO:0043161">
    <property type="term" value="P:proteasome-mediated ubiquitin-dependent protein catabolic process"/>
    <property type="evidence" value="ECO:0007669"/>
    <property type="project" value="TreeGrafter"/>
</dbReference>
<dbReference type="GO" id="GO:0008540">
    <property type="term" value="C:proteasome regulatory particle, base subcomplex"/>
    <property type="evidence" value="ECO:0007669"/>
    <property type="project" value="TreeGrafter"/>
</dbReference>
<evidence type="ECO:0000256" key="3">
    <source>
        <dbReference type="ARBA" id="ARBA00022942"/>
    </source>
</evidence>
<dbReference type="InterPro" id="IPR040892">
    <property type="entry name" value="RPN1_N"/>
</dbReference>
<keyword evidence="3 6" id="KW-0647">Proteasome</keyword>
<dbReference type="Gene3D" id="1.25.10.10">
    <property type="entry name" value="Leucine-rich Repeat Variant"/>
    <property type="match status" value="2"/>
</dbReference>
<feature type="region of interest" description="Disordered" evidence="4">
    <location>
        <begin position="613"/>
        <end position="639"/>
    </location>
</feature>
<evidence type="ECO:0000313" key="6">
    <source>
        <dbReference type="EMBL" id="RWS25238.1"/>
    </source>
</evidence>
<name>A0A443SCG0_9ACAR</name>
<accession>A0A443SCG0</accession>
<dbReference type="GO" id="GO:0034515">
    <property type="term" value="C:proteasome storage granule"/>
    <property type="evidence" value="ECO:0007669"/>
    <property type="project" value="TreeGrafter"/>
</dbReference>
<dbReference type="VEuPathDB" id="VectorBase:LDEU006801"/>
<evidence type="ECO:0000256" key="1">
    <source>
        <dbReference type="ARBA" id="ARBA00005460"/>
    </source>
</evidence>
<feature type="compositionally biased region" description="Polar residues" evidence="4">
    <location>
        <begin position="1"/>
        <end position="12"/>
    </location>
</feature>
<feature type="region of interest" description="Disordered" evidence="4">
    <location>
        <begin position="1"/>
        <end position="24"/>
    </location>
</feature>
<dbReference type="SUPFAM" id="SSF48371">
    <property type="entry name" value="ARM repeat"/>
    <property type="match status" value="1"/>
</dbReference>
<protein>
    <submittedName>
        <fullName evidence="6">26s proteasome regulatory particle subunit-like protein</fullName>
    </submittedName>
</protein>
<keyword evidence="7" id="KW-1185">Reference proteome</keyword>
<dbReference type="STRING" id="299467.A0A443SCG0"/>
<comment type="similarity">
    <text evidence="1">Belongs to the proteasome subunit S2 family.</text>
</comment>
<comment type="caution">
    <text evidence="6">The sequence shown here is derived from an EMBL/GenBank/DDBJ whole genome shotgun (WGS) entry which is preliminary data.</text>
</comment>
<dbReference type="OrthoDB" id="10252509at2759"/>
<feature type="compositionally biased region" description="Basic and acidic residues" evidence="4">
    <location>
        <begin position="15"/>
        <end position="24"/>
    </location>
</feature>
<evidence type="ECO:0000313" key="7">
    <source>
        <dbReference type="Proteomes" id="UP000288716"/>
    </source>
</evidence>